<keyword evidence="3" id="KW-1185">Reference proteome</keyword>
<evidence type="ECO:0000313" key="3">
    <source>
        <dbReference type="Proteomes" id="UP000031518"/>
    </source>
</evidence>
<dbReference type="Proteomes" id="UP000031518">
    <property type="component" value="Unassembled WGS sequence"/>
</dbReference>
<evidence type="ECO:0000256" key="1">
    <source>
        <dbReference type="SAM" id="SignalP"/>
    </source>
</evidence>
<dbReference type="OrthoDB" id="109363at2"/>
<accession>A0A0B6WUM9</accession>
<dbReference type="AlphaFoldDB" id="A0A0B6WUM9"/>
<dbReference type="Gene3D" id="2.50.20.10">
    <property type="entry name" value="Lipoprotein localisation LolA/LolB/LppX"/>
    <property type="match status" value="1"/>
</dbReference>
<organism evidence="2 3">
    <name type="scientific">Pyrinomonas methylaliphatogenes</name>
    <dbReference type="NCBI Taxonomy" id="454194"/>
    <lineage>
        <taxon>Bacteria</taxon>
        <taxon>Pseudomonadati</taxon>
        <taxon>Acidobacteriota</taxon>
        <taxon>Blastocatellia</taxon>
        <taxon>Blastocatellales</taxon>
        <taxon>Pyrinomonadaceae</taxon>
        <taxon>Pyrinomonas</taxon>
    </lineage>
</organism>
<feature type="signal peptide" evidence="1">
    <location>
        <begin position="1"/>
        <end position="21"/>
    </location>
</feature>
<reference evidence="2 3" key="1">
    <citation type="submission" date="2013-12" db="EMBL/GenBank/DDBJ databases">
        <authorList>
            <person name="Stott M."/>
        </authorList>
    </citation>
    <scope>NUCLEOTIDE SEQUENCE [LARGE SCALE GENOMIC DNA]</scope>
    <source>
        <strain evidence="2 3">K22</strain>
    </source>
</reference>
<sequence length="270" mass="31308" precursor="true">MIKRVSIFLFALFLWPAQTFAQSAVSNAGGAPPNIEAIIRAFAAKETEFRQALNQYSFKRDAVIQTIGMGGQITGEYHRVSQFVFDDQGNRYEKIIFFPVPTLTEITVTPEDLEDLGGIEPFALEASKIDKYNFTYVGKERIDEIDTYVFDVAPKVMPDPKKSKERFFQGRIWVDDRDLQIVKARGKGVPEGKQRFPTFETYRENIDGRYWFPTYTYADDVLTFDNGQTVHVRMRVRYTDFERFRSKVRVIEEEGPEQKEQKPQPTKPKP</sequence>
<evidence type="ECO:0008006" key="4">
    <source>
        <dbReference type="Google" id="ProtNLM"/>
    </source>
</evidence>
<gene>
    <name evidence="2" type="ORF">PYK22_00401</name>
</gene>
<reference evidence="2 3" key="2">
    <citation type="submission" date="2015-01" db="EMBL/GenBank/DDBJ databases">
        <title>Complete genome sequence of Pyrinomonas methylaliphatogenes type strain K22T.</title>
        <authorList>
            <person name="Lee K.C.Y."/>
            <person name="Power J.F."/>
            <person name="Dunfield P.F."/>
            <person name="Morgan X.C."/>
            <person name="Huttenhower C."/>
            <person name="Stott M.B."/>
        </authorList>
    </citation>
    <scope>NUCLEOTIDE SEQUENCE [LARGE SCALE GENOMIC DNA]</scope>
    <source>
        <strain evidence="2 3">K22</strain>
    </source>
</reference>
<keyword evidence="1" id="KW-0732">Signal</keyword>
<dbReference type="RefSeq" id="WP_060635227.1">
    <property type="nucleotide sequence ID" value="NZ_CBXV010000002.1"/>
</dbReference>
<feature type="chain" id="PRO_5002110285" description="Outer membrane lipoprotein-sorting protein" evidence="1">
    <location>
        <begin position="22"/>
        <end position="270"/>
    </location>
</feature>
<dbReference type="EMBL" id="CBXV010000002">
    <property type="protein sequence ID" value="CDM64407.1"/>
    <property type="molecule type" value="Genomic_DNA"/>
</dbReference>
<proteinExistence type="predicted"/>
<protein>
    <recommendedName>
        <fullName evidence="4">Outer membrane lipoprotein-sorting protein</fullName>
    </recommendedName>
</protein>
<evidence type="ECO:0000313" key="2">
    <source>
        <dbReference type="EMBL" id="CDM64407.1"/>
    </source>
</evidence>
<name>A0A0B6WUM9_9BACT</name>